<dbReference type="EMBL" id="CAJNOJ010000185">
    <property type="protein sequence ID" value="CAF1259677.1"/>
    <property type="molecule type" value="Genomic_DNA"/>
</dbReference>
<sequence>MSSRYGQYSNDDLIRMEVKHRRRAKRIKAGLGMSISAGMTSILATGGVAAPIVIPLFGYKMYKMISHENKRDEIREELARRDISPKNTSVGDVLNYVAGVGLPVVTHGISQGIHTL</sequence>
<evidence type="ECO:0000313" key="5">
    <source>
        <dbReference type="Proteomes" id="UP000663852"/>
    </source>
</evidence>
<keyword evidence="1" id="KW-1133">Transmembrane helix</keyword>
<dbReference type="Proteomes" id="UP000663828">
    <property type="component" value="Unassembled WGS sequence"/>
</dbReference>
<keyword evidence="1" id="KW-0472">Membrane</keyword>
<comment type="caution">
    <text evidence="3">The sequence shown here is derived from an EMBL/GenBank/DDBJ whole genome shotgun (WGS) entry which is preliminary data.</text>
</comment>
<dbReference type="AlphaFoldDB" id="A0A815AN45"/>
<gene>
    <name evidence="3" type="ORF">EDS130_LOCUS28443</name>
    <name evidence="2" type="ORF">XAT740_LOCUS6368</name>
</gene>
<evidence type="ECO:0000313" key="4">
    <source>
        <dbReference type="Proteomes" id="UP000663828"/>
    </source>
</evidence>
<evidence type="ECO:0000313" key="2">
    <source>
        <dbReference type="EMBL" id="CAF0868532.1"/>
    </source>
</evidence>
<accession>A0A815AN45</accession>
<dbReference type="Proteomes" id="UP000663852">
    <property type="component" value="Unassembled WGS sequence"/>
</dbReference>
<evidence type="ECO:0000313" key="3">
    <source>
        <dbReference type="EMBL" id="CAF1259677.1"/>
    </source>
</evidence>
<name>A0A815AN45_ADIRI</name>
<feature type="transmembrane region" description="Helical" evidence="1">
    <location>
        <begin position="29"/>
        <end position="54"/>
    </location>
</feature>
<proteinExistence type="predicted"/>
<dbReference type="EMBL" id="CAJNOR010000288">
    <property type="protein sequence ID" value="CAF0868532.1"/>
    <property type="molecule type" value="Genomic_DNA"/>
</dbReference>
<keyword evidence="4" id="KW-1185">Reference proteome</keyword>
<organism evidence="3 5">
    <name type="scientific">Adineta ricciae</name>
    <name type="common">Rotifer</name>
    <dbReference type="NCBI Taxonomy" id="249248"/>
    <lineage>
        <taxon>Eukaryota</taxon>
        <taxon>Metazoa</taxon>
        <taxon>Spiralia</taxon>
        <taxon>Gnathifera</taxon>
        <taxon>Rotifera</taxon>
        <taxon>Eurotatoria</taxon>
        <taxon>Bdelloidea</taxon>
        <taxon>Adinetida</taxon>
        <taxon>Adinetidae</taxon>
        <taxon>Adineta</taxon>
    </lineage>
</organism>
<reference evidence="3" key="1">
    <citation type="submission" date="2021-02" db="EMBL/GenBank/DDBJ databases">
        <authorList>
            <person name="Nowell W R."/>
        </authorList>
    </citation>
    <scope>NUCLEOTIDE SEQUENCE</scope>
</reference>
<dbReference type="OrthoDB" id="3235415at2759"/>
<keyword evidence="1" id="KW-0812">Transmembrane</keyword>
<protein>
    <submittedName>
        <fullName evidence="3">Uncharacterized protein</fullName>
    </submittedName>
</protein>
<evidence type="ECO:0000256" key="1">
    <source>
        <dbReference type="SAM" id="Phobius"/>
    </source>
</evidence>